<keyword evidence="2 5" id="KW-0547">Nucleotide-binding</keyword>
<sequence>MSSGRTSPYAIGLTGGIGSGKTTIANLFQEYGINVIDTDAIAHQLSAPNGLAIPAIRQEFGDAAIAPNGAMDRTWMRELIFSDSGAKQKLERILHPLIRQECEKAAAMATSTYVIFVVPLLVESGNWRERVNRIAVVDCPEQTQIFRVMTRNNLSQEQVLAIMRAQVNREQRLAAADDIIRNEGDLSAAKKQVYELHQQWTGLAKAH</sequence>
<dbReference type="HAMAP" id="MF_00376">
    <property type="entry name" value="Dephospho_CoA_kinase"/>
    <property type="match status" value="1"/>
</dbReference>
<dbReference type="CDD" id="cd02022">
    <property type="entry name" value="DPCK"/>
    <property type="match status" value="1"/>
</dbReference>
<dbReference type="PANTHER" id="PTHR10695:SF46">
    <property type="entry name" value="BIFUNCTIONAL COENZYME A SYNTHASE-RELATED"/>
    <property type="match status" value="1"/>
</dbReference>
<dbReference type="GO" id="GO:0005737">
    <property type="term" value="C:cytoplasm"/>
    <property type="evidence" value="ECO:0007669"/>
    <property type="project" value="UniProtKB-SubCell"/>
</dbReference>
<dbReference type="EMBL" id="JACOFV010000003">
    <property type="protein sequence ID" value="MBC3861379.1"/>
    <property type="molecule type" value="Genomic_DNA"/>
</dbReference>
<evidence type="ECO:0000256" key="3">
    <source>
        <dbReference type="ARBA" id="ARBA00022840"/>
    </source>
</evidence>
<protein>
    <recommendedName>
        <fullName evidence="5 6">Dephospho-CoA kinase</fullName>
        <ecNumber evidence="5 6">2.7.1.24</ecNumber>
    </recommendedName>
    <alternativeName>
        <fullName evidence="5">Dephosphocoenzyme A kinase</fullName>
    </alternativeName>
</protein>
<evidence type="ECO:0000313" key="8">
    <source>
        <dbReference type="Proteomes" id="UP000634011"/>
    </source>
</evidence>
<keyword evidence="4 5" id="KW-0173">Coenzyme A biosynthesis</keyword>
<comment type="subcellular location">
    <subcellularLocation>
        <location evidence="5">Cytoplasm</location>
    </subcellularLocation>
</comment>
<gene>
    <name evidence="5" type="primary">coaE</name>
    <name evidence="7" type="ORF">H8K32_04645</name>
</gene>
<dbReference type="NCBIfam" id="TIGR00152">
    <property type="entry name" value="dephospho-CoA kinase"/>
    <property type="match status" value="1"/>
</dbReference>
<reference evidence="7" key="1">
    <citation type="submission" date="2020-08" db="EMBL/GenBank/DDBJ databases">
        <title>Novel species isolated from subtropical streams in China.</title>
        <authorList>
            <person name="Lu H."/>
        </authorList>
    </citation>
    <scope>NUCLEOTIDE SEQUENCE</scope>
    <source>
        <strain evidence="7">KACC 12607</strain>
    </source>
</reference>
<keyword evidence="3 5" id="KW-0067">ATP-binding</keyword>
<name>A0A923HIH7_9BURK</name>
<keyword evidence="5" id="KW-0963">Cytoplasm</keyword>
<dbReference type="Gene3D" id="3.40.50.300">
    <property type="entry name" value="P-loop containing nucleotide triphosphate hydrolases"/>
    <property type="match status" value="1"/>
</dbReference>
<evidence type="ECO:0000256" key="6">
    <source>
        <dbReference type="NCBIfam" id="TIGR00152"/>
    </source>
</evidence>
<evidence type="ECO:0000256" key="1">
    <source>
        <dbReference type="ARBA" id="ARBA00009018"/>
    </source>
</evidence>
<evidence type="ECO:0000256" key="5">
    <source>
        <dbReference type="HAMAP-Rule" id="MF_00376"/>
    </source>
</evidence>
<comment type="function">
    <text evidence="5">Catalyzes the phosphorylation of the 3'-hydroxyl group of dephosphocoenzyme A to form coenzyme A.</text>
</comment>
<evidence type="ECO:0000313" key="7">
    <source>
        <dbReference type="EMBL" id="MBC3861379.1"/>
    </source>
</evidence>
<dbReference type="InterPro" id="IPR027417">
    <property type="entry name" value="P-loop_NTPase"/>
</dbReference>
<keyword evidence="5 7" id="KW-0808">Transferase</keyword>
<dbReference type="Proteomes" id="UP000634011">
    <property type="component" value="Unassembled WGS sequence"/>
</dbReference>
<dbReference type="GO" id="GO:0015937">
    <property type="term" value="P:coenzyme A biosynthetic process"/>
    <property type="evidence" value="ECO:0007669"/>
    <property type="project" value="UniProtKB-UniRule"/>
</dbReference>
<evidence type="ECO:0000256" key="2">
    <source>
        <dbReference type="ARBA" id="ARBA00022741"/>
    </source>
</evidence>
<dbReference type="PROSITE" id="PS51219">
    <property type="entry name" value="DPCK"/>
    <property type="match status" value="1"/>
</dbReference>
<comment type="similarity">
    <text evidence="1 5">Belongs to the CoaE family.</text>
</comment>
<comment type="catalytic activity">
    <reaction evidence="5">
        <text>3'-dephospho-CoA + ATP = ADP + CoA + H(+)</text>
        <dbReference type="Rhea" id="RHEA:18245"/>
        <dbReference type="ChEBI" id="CHEBI:15378"/>
        <dbReference type="ChEBI" id="CHEBI:30616"/>
        <dbReference type="ChEBI" id="CHEBI:57287"/>
        <dbReference type="ChEBI" id="CHEBI:57328"/>
        <dbReference type="ChEBI" id="CHEBI:456216"/>
        <dbReference type="EC" id="2.7.1.24"/>
    </reaction>
</comment>
<dbReference type="InterPro" id="IPR001977">
    <property type="entry name" value="Depp_CoAkinase"/>
</dbReference>
<keyword evidence="8" id="KW-1185">Reference proteome</keyword>
<dbReference type="EC" id="2.7.1.24" evidence="5 6"/>
<organism evidence="7 8">
    <name type="scientific">Undibacterium jejuense</name>
    <dbReference type="NCBI Taxonomy" id="1344949"/>
    <lineage>
        <taxon>Bacteria</taxon>
        <taxon>Pseudomonadati</taxon>
        <taxon>Pseudomonadota</taxon>
        <taxon>Betaproteobacteria</taxon>
        <taxon>Burkholderiales</taxon>
        <taxon>Oxalobacteraceae</taxon>
        <taxon>Undibacterium</taxon>
    </lineage>
</organism>
<dbReference type="SUPFAM" id="SSF52540">
    <property type="entry name" value="P-loop containing nucleoside triphosphate hydrolases"/>
    <property type="match status" value="1"/>
</dbReference>
<dbReference type="RefSeq" id="WP_186911314.1">
    <property type="nucleotide sequence ID" value="NZ_JACOFV010000003.1"/>
</dbReference>
<accession>A0A923HIH7</accession>
<dbReference type="PANTHER" id="PTHR10695">
    <property type="entry name" value="DEPHOSPHO-COA KINASE-RELATED"/>
    <property type="match status" value="1"/>
</dbReference>
<keyword evidence="5 7" id="KW-0418">Kinase</keyword>
<feature type="binding site" evidence="5">
    <location>
        <begin position="18"/>
        <end position="23"/>
    </location>
    <ligand>
        <name>ATP</name>
        <dbReference type="ChEBI" id="CHEBI:30616"/>
    </ligand>
</feature>
<dbReference type="GO" id="GO:0004140">
    <property type="term" value="F:dephospho-CoA kinase activity"/>
    <property type="evidence" value="ECO:0007669"/>
    <property type="project" value="UniProtKB-UniRule"/>
</dbReference>
<evidence type="ECO:0000256" key="4">
    <source>
        <dbReference type="ARBA" id="ARBA00022993"/>
    </source>
</evidence>
<comment type="pathway">
    <text evidence="5">Cofactor biosynthesis; coenzyme A biosynthesis; CoA from (R)-pantothenate: step 5/5.</text>
</comment>
<proteinExistence type="inferred from homology"/>
<dbReference type="Pfam" id="PF01121">
    <property type="entry name" value="CoaE"/>
    <property type="match status" value="1"/>
</dbReference>
<dbReference type="AlphaFoldDB" id="A0A923HIH7"/>
<dbReference type="GO" id="GO:0005524">
    <property type="term" value="F:ATP binding"/>
    <property type="evidence" value="ECO:0007669"/>
    <property type="project" value="UniProtKB-UniRule"/>
</dbReference>
<comment type="caution">
    <text evidence="7">The sequence shown here is derived from an EMBL/GenBank/DDBJ whole genome shotgun (WGS) entry which is preliminary data.</text>
</comment>